<dbReference type="EMBL" id="JAUSWV010000002">
    <property type="protein sequence ID" value="MDQ0578981.1"/>
    <property type="molecule type" value="Genomic_DNA"/>
</dbReference>
<comment type="caution">
    <text evidence="2">The sequence shown here is derived from an EMBL/GenBank/DDBJ whole genome shotgun (WGS) entry which is preliminary data.</text>
</comment>
<sequence>MTADRLVDPHPSAVAKYRRILALAGAAGMALAGSACSSSGSSGGAASGGERLSYDRVASTAKQLTGTSACPFGLDPAAALKTAGAERTVTPATSGGHPAVQGTVHPGRPAEAWPSGQPTPSGVPSNPAVPPNVSVVCNFTASEAPVEIDLVAASEGGVAVNLALPQIAYLGNLRAAEVTAFSKDKAGIGQTRVTPGRGTVAVARVAVAGKGDLALVVSQGWPVTKADPALAGESLRKVAEALAAQLRP</sequence>
<dbReference type="Proteomes" id="UP001230654">
    <property type="component" value="Unassembled WGS sequence"/>
</dbReference>
<evidence type="ECO:0008006" key="4">
    <source>
        <dbReference type="Google" id="ProtNLM"/>
    </source>
</evidence>
<keyword evidence="3" id="KW-1185">Reference proteome</keyword>
<evidence type="ECO:0000313" key="2">
    <source>
        <dbReference type="EMBL" id="MDQ0578981.1"/>
    </source>
</evidence>
<accession>A0ABU0NIQ0</accession>
<dbReference type="RefSeq" id="WP_307161530.1">
    <property type="nucleotide sequence ID" value="NZ_JAUSWV010000002.1"/>
</dbReference>
<feature type="region of interest" description="Disordered" evidence="1">
    <location>
        <begin position="85"/>
        <end position="127"/>
    </location>
</feature>
<reference evidence="2 3" key="1">
    <citation type="submission" date="2023-07" db="EMBL/GenBank/DDBJ databases">
        <title>Comparative genomics of wheat-associated soil bacteria to identify genetic determinants of phenazine resistance.</title>
        <authorList>
            <person name="Mouncey N."/>
        </authorList>
    </citation>
    <scope>NUCLEOTIDE SEQUENCE [LARGE SCALE GENOMIC DNA]</scope>
    <source>
        <strain evidence="2 3">B2I6</strain>
    </source>
</reference>
<name>A0ABU0NIQ0_STRRH</name>
<organism evidence="2 3">
    <name type="scientific">Streptomyces rishiriensis</name>
    <dbReference type="NCBI Taxonomy" id="68264"/>
    <lineage>
        <taxon>Bacteria</taxon>
        <taxon>Bacillati</taxon>
        <taxon>Actinomycetota</taxon>
        <taxon>Actinomycetes</taxon>
        <taxon>Kitasatosporales</taxon>
        <taxon>Streptomycetaceae</taxon>
        <taxon>Streptomyces</taxon>
    </lineage>
</organism>
<gene>
    <name evidence="2" type="ORF">QF030_001159</name>
</gene>
<protein>
    <recommendedName>
        <fullName evidence="4">DUF5642 domain-containing protein</fullName>
    </recommendedName>
</protein>
<proteinExistence type="predicted"/>
<evidence type="ECO:0000313" key="3">
    <source>
        <dbReference type="Proteomes" id="UP001230654"/>
    </source>
</evidence>
<evidence type="ECO:0000256" key="1">
    <source>
        <dbReference type="SAM" id="MobiDB-lite"/>
    </source>
</evidence>